<evidence type="ECO:0000313" key="2">
    <source>
        <dbReference type="Proteomes" id="UP001301012"/>
    </source>
</evidence>
<dbReference type="EMBL" id="JASKYM010000004">
    <property type="protein sequence ID" value="MDK2563887.1"/>
    <property type="molecule type" value="Genomic_DNA"/>
</dbReference>
<dbReference type="RefSeq" id="WP_284132824.1">
    <property type="nucleotide sequence ID" value="NZ_JASKYM010000004.1"/>
</dbReference>
<accession>A0ABT7EB20</accession>
<proteinExistence type="predicted"/>
<name>A0ABT7EB20_9FIRM</name>
<comment type="caution">
    <text evidence="1">The sequence shown here is derived from an EMBL/GenBank/DDBJ whole genome shotgun (WGS) entry which is preliminary data.</text>
</comment>
<organism evidence="1 2">
    <name type="scientific">Romboutsia sedimentorum</name>
    <dbReference type="NCBI Taxonomy" id="1368474"/>
    <lineage>
        <taxon>Bacteria</taxon>
        <taxon>Bacillati</taxon>
        <taxon>Bacillota</taxon>
        <taxon>Clostridia</taxon>
        <taxon>Peptostreptococcales</taxon>
        <taxon>Peptostreptococcaceae</taxon>
        <taxon>Romboutsia</taxon>
    </lineage>
</organism>
<gene>
    <name evidence="1" type="ORF">QOZ84_10025</name>
</gene>
<protein>
    <submittedName>
        <fullName evidence="1">DUF4003 family protein</fullName>
    </submittedName>
</protein>
<dbReference type="InterPro" id="IPR025062">
    <property type="entry name" value="DUF4003"/>
</dbReference>
<dbReference type="Proteomes" id="UP001301012">
    <property type="component" value="Unassembled WGS sequence"/>
</dbReference>
<evidence type="ECO:0000313" key="1">
    <source>
        <dbReference type="EMBL" id="MDK2563887.1"/>
    </source>
</evidence>
<sequence length="332" mass="37644">MQEYILRNKLNLFMKNYQKTKEIKGSWQMGMMQYSCVLSSTIKNQNITPIKVEESIDIIKKNTGMFSNFRGHSLFYLSNLLSTKPDIENSFKSILSIYEKLKTTGFFNDAYLPFVAIIIYENQDKMDADTSIEKTKYVYDFMKKHHPWLTSSDDYCRASLIAIHSKELDNDLEYIEESYNVLSLKGFYKSNNLQSLSHIMALDNHKSENSLNKVVRIRQLLEQKNCKIDGYGYPLIGALSLLECDEEQLVQQIKSVSDELREVKGFGNWAVGKSNRNMISAAIVASSYADCLNQGSNVDEISSNIFVEIIIAIEIATMVAIIAATSASAAAN</sequence>
<keyword evidence="2" id="KW-1185">Reference proteome</keyword>
<reference evidence="1 2" key="1">
    <citation type="submission" date="2023-05" db="EMBL/GenBank/DDBJ databases">
        <title>Rombocin, a short stable natural nisin variant, displays selective antimicrobial activity against Listeria monocytogenes and employs dual mode of action to kill target bacterial strains.</title>
        <authorList>
            <person name="Wambui J."/>
            <person name="Stephan R."/>
            <person name="Kuipers O.P."/>
        </authorList>
    </citation>
    <scope>NUCLEOTIDE SEQUENCE [LARGE SCALE GENOMIC DNA]</scope>
    <source>
        <strain evidence="1 2">RC002</strain>
    </source>
</reference>
<dbReference type="Pfam" id="PF13170">
    <property type="entry name" value="DUF4003"/>
    <property type="match status" value="1"/>
</dbReference>